<feature type="region of interest" description="Disordered" evidence="1">
    <location>
        <begin position="46"/>
        <end position="65"/>
    </location>
</feature>
<sequence length="65" mass="7230">MFWKKKKNQDIDLTELTPKAGDTRKFLAGEVVFFSPVFAPVFPSRPPRNGASQVVSPRPVTLSPT</sequence>
<organism evidence="2 3">
    <name type="scientific">Enterovibrio gelatinilyticus</name>
    <dbReference type="NCBI Taxonomy" id="2899819"/>
    <lineage>
        <taxon>Bacteria</taxon>
        <taxon>Pseudomonadati</taxon>
        <taxon>Pseudomonadota</taxon>
        <taxon>Gammaproteobacteria</taxon>
        <taxon>Vibrionales</taxon>
        <taxon>Vibrionaceae</taxon>
        <taxon>Enterovibrio</taxon>
    </lineage>
</organism>
<dbReference type="Proteomes" id="UP001149400">
    <property type="component" value="Unassembled WGS sequence"/>
</dbReference>
<dbReference type="EMBL" id="JAJUBC010000005">
    <property type="protein sequence ID" value="MDD1792771.1"/>
    <property type="molecule type" value="Genomic_DNA"/>
</dbReference>
<evidence type="ECO:0000313" key="2">
    <source>
        <dbReference type="EMBL" id="MDD1792771.1"/>
    </source>
</evidence>
<protein>
    <submittedName>
        <fullName evidence="2">Uncharacterized protein</fullName>
    </submittedName>
</protein>
<evidence type="ECO:0000313" key="3">
    <source>
        <dbReference type="Proteomes" id="UP001149400"/>
    </source>
</evidence>
<accession>A0ABT5QXM7</accession>
<comment type="caution">
    <text evidence="2">The sequence shown here is derived from an EMBL/GenBank/DDBJ whole genome shotgun (WGS) entry which is preliminary data.</text>
</comment>
<evidence type="ECO:0000256" key="1">
    <source>
        <dbReference type="SAM" id="MobiDB-lite"/>
    </source>
</evidence>
<reference evidence="2" key="1">
    <citation type="submission" date="2021-12" db="EMBL/GenBank/DDBJ databases">
        <title>Enterovibrio ZSDZ35 sp. nov. and Enterovibrio ZSDZ42 sp. nov., isolated from coastal seawater in Qingdao.</title>
        <authorList>
            <person name="Zhang P."/>
        </authorList>
    </citation>
    <scope>NUCLEOTIDE SEQUENCE</scope>
    <source>
        <strain evidence="2">ZSDZ42</strain>
    </source>
</reference>
<name>A0ABT5QXM7_9GAMM</name>
<dbReference type="RefSeq" id="WP_274163653.1">
    <property type="nucleotide sequence ID" value="NZ_JAJUBC010000005.1"/>
</dbReference>
<keyword evidence="3" id="KW-1185">Reference proteome</keyword>
<gene>
    <name evidence="2" type="ORF">LRP50_06505</name>
</gene>
<proteinExistence type="predicted"/>